<dbReference type="Pfam" id="PF00483">
    <property type="entry name" value="NTP_transferase"/>
    <property type="match status" value="1"/>
</dbReference>
<dbReference type="AlphaFoldDB" id="A0A1H2THE3"/>
<dbReference type="Gene3D" id="2.60.120.10">
    <property type="entry name" value="Jelly Rolls"/>
    <property type="match status" value="1"/>
</dbReference>
<dbReference type="InterPro" id="IPR011051">
    <property type="entry name" value="RmlC_Cupin_sf"/>
</dbReference>
<gene>
    <name evidence="3" type="ORF">SAMN05421781_1405</name>
</gene>
<dbReference type="InterPro" id="IPR005835">
    <property type="entry name" value="NTP_transferase_dom"/>
</dbReference>
<dbReference type="PANTHER" id="PTHR46390">
    <property type="entry name" value="MANNOSE-1-PHOSPHATE GUANYLYLTRANSFERASE"/>
    <property type="match status" value="1"/>
</dbReference>
<keyword evidence="4" id="KW-1185">Reference proteome</keyword>
<name>A0A1H2THE3_9BACI</name>
<proteinExistence type="predicted"/>
<dbReference type="Pfam" id="PF07883">
    <property type="entry name" value="Cupin_2"/>
    <property type="match status" value="1"/>
</dbReference>
<reference evidence="3 4" key="1">
    <citation type="submission" date="2016-10" db="EMBL/GenBank/DDBJ databases">
        <authorList>
            <person name="de Groot N.N."/>
        </authorList>
    </citation>
    <scope>NUCLEOTIDE SEQUENCE [LARGE SCALE GENOMIC DNA]</scope>
    <source>
        <strain evidence="3 4">DSM 23126</strain>
    </source>
</reference>
<dbReference type="InterPro" id="IPR013096">
    <property type="entry name" value="Cupin_2"/>
</dbReference>
<dbReference type="PANTHER" id="PTHR46390:SF1">
    <property type="entry name" value="MANNOSE-1-PHOSPHATE GUANYLYLTRANSFERASE"/>
    <property type="match status" value="1"/>
</dbReference>
<accession>A0A1H2THE3</accession>
<evidence type="ECO:0000313" key="4">
    <source>
        <dbReference type="Proteomes" id="UP000199488"/>
    </source>
</evidence>
<protein>
    <submittedName>
        <fullName evidence="3">Mannose-1-phosphate guanylyltransferase</fullName>
    </submittedName>
</protein>
<organism evidence="3 4">
    <name type="scientific">Marinococcus luteus</name>
    <dbReference type="NCBI Taxonomy" id="1122204"/>
    <lineage>
        <taxon>Bacteria</taxon>
        <taxon>Bacillati</taxon>
        <taxon>Bacillota</taxon>
        <taxon>Bacilli</taxon>
        <taxon>Bacillales</taxon>
        <taxon>Bacillaceae</taxon>
        <taxon>Marinococcus</taxon>
    </lineage>
</organism>
<keyword evidence="3" id="KW-0548">Nucleotidyltransferase</keyword>
<dbReference type="EMBL" id="FNNC01000002">
    <property type="protein sequence ID" value="SDW43268.1"/>
    <property type="molecule type" value="Genomic_DNA"/>
</dbReference>
<dbReference type="RefSeq" id="WP_091612929.1">
    <property type="nucleotide sequence ID" value="NZ_FNNC01000002.1"/>
</dbReference>
<dbReference type="CDD" id="cd02213">
    <property type="entry name" value="cupin_PMI_typeII_C"/>
    <property type="match status" value="1"/>
</dbReference>
<dbReference type="InterPro" id="IPR051161">
    <property type="entry name" value="Mannose-6P_isomerase_type2"/>
</dbReference>
<dbReference type="GO" id="GO:0004475">
    <property type="term" value="F:mannose-1-phosphate guanylyltransferase (GTP) activity"/>
    <property type="evidence" value="ECO:0007669"/>
    <property type="project" value="TreeGrafter"/>
</dbReference>
<feature type="domain" description="Cupin type-2" evidence="2">
    <location>
        <begin position="365"/>
        <end position="422"/>
    </location>
</feature>
<dbReference type="SUPFAM" id="SSF51182">
    <property type="entry name" value="RmlC-like cupins"/>
    <property type="match status" value="1"/>
</dbReference>
<keyword evidence="3" id="KW-0808">Transferase</keyword>
<dbReference type="GO" id="GO:0009298">
    <property type="term" value="P:GDP-mannose biosynthetic process"/>
    <property type="evidence" value="ECO:0007669"/>
    <property type="project" value="TreeGrafter"/>
</dbReference>
<sequence>MRLVLLSGGSGKRLWPLSNDTRSKQFLKVLDGPDGQKESMVQRVWRQLEACGLASSAVIATSESQKDLIKRQLGENVPLVMEPERRDTFAAVALAASYLFSVEKASPEEVIVMLPVDAFVDTTFFENFELLERLIQEGTSDMALMGVQPVYPSTKYGYIVPEDRKKGTEAFTVKAFTEKPDEATAKQLIDRRALWNCGVFSFTMGYLLQILKEEQLPFEYELLRSQYHTIPKISFDYRVVEKAEKITVLKYDGDWKDLGTWNTLTEEIASSQTGKGIISESSVNTHLVNELDIPVAVIDASNMVIVSSPDGIIVANKESSSQIKELIKDFRYPQMYEERLWGWSRVLDYAKYPDGQMMITKRILLESGKNSTLHYHHNRDEVWTVVRGEGEIAVDNHMYRIKAGDVVHLPAGTKHAIRATVDLEIVEVQTGMDISDEDTVRVHDTWEDVLRAHNGSAAKFIK</sequence>
<dbReference type="Proteomes" id="UP000199488">
    <property type="component" value="Unassembled WGS sequence"/>
</dbReference>
<dbReference type="Gene3D" id="3.90.550.10">
    <property type="entry name" value="Spore Coat Polysaccharide Biosynthesis Protein SpsA, Chain A"/>
    <property type="match status" value="1"/>
</dbReference>
<evidence type="ECO:0000259" key="1">
    <source>
        <dbReference type="Pfam" id="PF00483"/>
    </source>
</evidence>
<dbReference type="STRING" id="1122204.SAMN05421781_1405"/>
<dbReference type="InterPro" id="IPR014710">
    <property type="entry name" value="RmlC-like_jellyroll"/>
</dbReference>
<dbReference type="OrthoDB" id="9806359at2"/>
<evidence type="ECO:0000259" key="2">
    <source>
        <dbReference type="Pfam" id="PF07883"/>
    </source>
</evidence>
<evidence type="ECO:0000313" key="3">
    <source>
        <dbReference type="EMBL" id="SDW43268.1"/>
    </source>
</evidence>
<dbReference type="InterPro" id="IPR029044">
    <property type="entry name" value="Nucleotide-diphossugar_trans"/>
</dbReference>
<dbReference type="SUPFAM" id="SSF53448">
    <property type="entry name" value="Nucleotide-diphospho-sugar transferases"/>
    <property type="match status" value="1"/>
</dbReference>
<feature type="domain" description="Nucleotidyl transferase" evidence="1">
    <location>
        <begin position="4"/>
        <end position="268"/>
    </location>
</feature>